<organism evidence="8 9">
    <name type="scientific">Candidatus Ureaplasma intestinipullorum</name>
    <dbReference type="NCBI Taxonomy" id="2838770"/>
    <lineage>
        <taxon>Bacteria</taxon>
        <taxon>Bacillati</taxon>
        <taxon>Mycoplasmatota</taxon>
        <taxon>Mycoplasmoidales</taxon>
        <taxon>Mycoplasmoidaceae</taxon>
        <taxon>Ureaplasma</taxon>
    </lineage>
</organism>
<dbReference type="GO" id="GO:0003735">
    <property type="term" value="F:structural constituent of ribosome"/>
    <property type="evidence" value="ECO:0007669"/>
    <property type="project" value="UniProtKB-UniRule"/>
</dbReference>
<evidence type="ECO:0000256" key="5">
    <source>
        <dbReference type="ARBA" id="ARBA00023274"/>
    </source>
</evidence>
<dbReference type="GO" id="GO:0006412">
    <property type="term" value="P:translation"/>
    <property type="evidence" value="ECO:0007669"/>
    <property type="project" value="UniProtKB-UniRule"/>
</dbReference>
<dbReference type="Gene3D" id="2.40.50.140">
    <property type="entry name" value="Nucleic acid-binding proteins"/>
    <property type="match status" value="1"/>
</dbReference>
<dbReference type="InterPro" id="IPR019979">
    <property type="entry name" value="Ribosomal_uS17_CS"/>
</dbReference>
<evidence type="ECO:0000256" key="2">
    <source>
        <dbReference type="ARBA" id="ARBA00022730"/>
    </source>
</evidence>
<reference evidence="8" key="1">
    <citation type="journal article" date="2021" name="PeerJ">
        <title>Extensive microbial diversity within the chicken gut microbiome revealed by metagenomics and culture.</title>
        <authorList>
            <person name="Gilroy R."/>
            <person name="Ravi A."/>
            <person name="Getino M."/>
            <person name="Pursley I."/>
            <person name="Horton D.L."/>
            <person name="Alikhan N.F."/>
            <person name="Baker D."/>
            <person name="Gharbi K."/>
            <person name="Hall N."/>
            <person name="Watson M."/>
            <person name="Adriaenssens E.M."/>
            <person name="Foster-Nyarko E."/>
            <person name="Jarju S."/>
            <person name="Secka A."/>
            <person name="Antonio M."/>
            <person name="Oren A."/>
            <person name="Chaudhuri R.R."/>
            <person name="La Ragione R."/>
            <person name="Hildebrand F."/>
            <person name="Pallen M.J."/>
        </authorList>
    </citation>
    <scope>NUCLEOTIDE SEQUENCE</scope>
    <source>
        <strain evidence="8">A5-1222</strain>
    </source>
</reference>
<dbReference type="PROSITE" id="PS00056">
    <property type="entry name" value="RIBOSOMAL_S17"/>
    <property type="match status" value="1"/>
</dbReference>
<dbReference type="InterPro" id="IPR019984">
    <property type="entry name" value="Ribosomal_uS17_bact/chlr"/>
</dbReference>
<evidence type="ECO:0000313" key="8">
    <source>
        <dbReference type="EMBL" id="MBU3830901.1"/>
    </source>
</evidence>
<evidence type="ECO:0000256" key="4">
    <source>
        <dbReference type="ARBA" id="ARBA00022980"/>
    </source>
</evidence>
<proteinExistence type="inferred from homology"/>
<gene>
    <name evidence="6 8" type="primary">rpsQ</name>
    <name evidence="8" type="ORF">H9897_01990</name>
</gene>
<dbReference type="SUPFAM" id="SSF50249">
    <property type="entry name" value="Nucleic acid-binding proteins"/>
    <property type="match status" value="1"/>
</dbReference>
<dbReference type="Pfam" id="PF00366">
    <property type="entry name" value="Ribosomal_S17"/>
    <property type="match status" value="1"/>
</dbReference>
<dbReference type="GO" id="GO:0019843">
    <property type="term" value="F:rRNA binding"/>
    <property type="evidence" value="ECO:0007669"/>
    <property type="project" value="UniProtKB-UniRule"/>
</dbReference>
<accession>A0A9E2NW29</accession>
<dbReference type="GO" id="GO:0022627">
    <property type="term" value="C:cytosolic small ribosomal subunit"/>
    <property type="evidence" value="ECO:0007669"/>
    <property type="project" value="UniProtKB-UniRule"/>
</dbReference>
<comment type="similarity">
    <text evidence="1 6 7">Belongs to the universal ribosomal protein uS17 family.</text>
</comment>
<name>A0A9E2NW29_9BACT</name>
<keyword evidence="2 6" id="KW-0699">rRNA-binding</keyword>
<comment type="caution">
    <text evidence="8">The sequence shown here is derived from an EMBL/GenBank/DDBJ whole genome shotgun (WGS) entry which is preliminary data.</text>
</comment>
<comment type="subunit">
    <text evidence="6">Part of the 30S ribosomal subunit.</text>
</comment>
<comment type="function">
    <text evidence="6">One of the primary rRNA binding proteins, it binds specifically to the 5'-end of 16S ribosomal RNA.</text>
</comment>
<dbReference type="NCBIfam" id="TIGR03635">
    <property type="entry name" value="uS17_bact"/>
    <property type="match status" value="1"/>
</dbReference>
<protein>
    <recommendedName>
        <fullName evidence="6">Small ribosomal subunit protein uS17</fullName>
    </recommendedName>
</protein>
<evidence type="ECO:0000256" key="6">
    <source>
        <dbReference type="HAMAP-Rule" id="MF_01345"/>
    </source>
</evidence>
<evidence type="ECO:0000256" key="3">
    <source>
        <dbReference type="ARBA" id="ARBA00022884"/>
    </source>
</evidence>
<reference evidence="8" key="2">
    <citation type="submission" date="2021-04" db="EMBL/GenBank/DDBJ databases">
        <authorList>
            <person name="Gilroy R."/>
        </authorList>
    </citation>
    <scope>NUCLEOTIDE SEQUENCE</scope>
    <source>
        <strain evidence="8">A5-1222</strain>
    </source>
</reference>
<dbReference type="PRINTS" id="PR00973">
    <property type="entry name" value="RIBOSOMALS17"/>
</dbReference>
<evidence type="ECO:0000256" key="7">
    <source>
        <dbReference type="RuleBase" id="RU003872"/>
    </source>
</evidence>
<keyword evidence="5 6" id="KW-0687">Ribonucleoprotein</keyword>
<dbReference type="Proteomes" id="UP000824247">
    <property type="component" value="Unassembled WGS sequence"/>
</dbReference>
<dbReference type="CDD" id="cd00364">
    <property type="entry name" value="Ribosomal_uS17"/>
    <property type="match status" value="1"/>
</dbReference>
<dbReference type="EMBL" id="JAHLFM010000028">
    <property type="protein sequence ID" value="MBU3830901.1"/>
    <property type="molecule type" value="Genomic_DNA"/>
</dbReference>
<evidence type="ECO:0000313" key="9">
    <source>
        <dbReference type="Proteomes" id="UP000824247"/>
    </source>
</evidence>
<dbReference type="PANTHER" id="PTHR10744">
    <property type="entry name" value="40S RIBOSOMAL PROTEIN S11 FAMILY MEMBER"/>
    <property type="match status" value="1"/>
</dbReference>
<dbReference type="NCBIfam" id="NF004123">
    <property type="entry name" value="PRK05610.1"/>
    <property type="match status" value="1"/>
</dbReference>
<dbReference type="InterPro" id="IPR012340">
    <property type="entry name" value="NA-bd_OB-fold"/>
</dbReference>
<evidence type="ECO:0000256" key="1">
    <source>
        <dbReference type="ARBA" id="ARBA00010254"/>
    </source>
</evidence>
<keyword evidence="4 6" id="KW-0689">Ribosomal protein</keyword>
<dbReference type="InterPro" id="IPR000266">
    <property type="entry name" value="Ribosomal_uS17"/>
</dbReference>
<dbReference type="AlphaFoldDB" id="A0A9E2NW29"/>
<sequence length="84" mass="9937">MERNNRKVLIGIVTSDKMQKTVTVKVETKFKHPLYRKLVIHNKKYHVHDEQEIAKIGDKVEITETRPISKTVNWRISKIIEKAK</sequence>
<dbReference type="PANTHER" id="PTHR10744:SF1">
    <property type="entry name" value="SMALL RIBOSOMAL SUBUNIT PROTEIN US17M"/>
    <property type="match status" value="1"/>
</dbReference>
<dbReference type="HAMAP" id="MF_01345_B">
    <property type="entry name" value="Ribosomal_uS17_B"/>
    <property type="match status" value="1"/>
</dbReference>
<keyword evidence="3 6" id="KW-0694">RNA-binding</keyword>